<dbReference type="SUPFAM" id="SSF51569">
    <property type="entry name" value="Aldolase"/>
    <property type="match status" value="1"/>
</dbReference>
<dbReference type="AlphaFoldDB" id="A0A7Z6ZRY6"/>
<proteinExistence type="inferred from homology"/>
<sequence length="263" mass="27946">MYSPQASALLALQCMDLTSLQNSDTPAQIKALCDKAASEFGSPAALCVYPELVATARQRLDSLNLQQVQVATVVNFPVGEDSTASVVAATERALAVGASEIDVVMPYLRFNAGDVQHCWQLLSAVRTATRDRAVLKVIIESGELASATAIRAASNLVLEVGADFIKTSTGKVAVNATLEAAEAILSTIRDSGRDIGFKVAGGVRTVAEAEDYFKLARALMGNDWVTPERFRIGASSLLQDVLRVLGNVNDQAELVADDKKGLY</sequence>
<evidence type="ECO:0000256" key="5">
    <source>
        <dbReference type="ARBA" id="ARBA00023270"/>
    </source>
</evidence>
<comment type="catalytic activity">
    <reaction evidence="6">
        <text>2-deoxy-D-ribose 5-phosphate = D-glyceraldehyde 3-phosphate + acetaldehyde</text>
        <dbReference type="Rhea" id="RHEA:12821"/>
        <dbReference type="ChEBI" id="CHEBI:15343"/>
        <dbReference type="ChEBI" id="CHEBI:59776"/>
        <dbReference type="ChEBI" id="CHEBI:62877"/>
        <dbReference type="EC" id="4.1.2.4"/>
    </reaction>
</comment>
<dbReference type="SMART" id="SM01133">
    <property type="entry name" value="DeoC"/>
    <property type="match status" value="1"/>
</dbReference>
<dbReference type="PIRSF" id="PIRSF001357">
    <property type="entry name" value="DeoC"/>
    <property type="match status" value="1"/>
</dbReference>
<comment type="pathway">
    <text evidence="1">Carbohydrate degradation; 2-deoxy-D-ribose 1-phosphate degradation; D-glyceraldehyde 3-phosphate and acetaldehyde from 2-deoxy-alpha-D-ribose 1-phosphate: step 2/2.</text>
</comment>
<dbReference type="InterPro" id="IPR002915">
    <property type="entry name" value="DeoC/FbaB/LacD_aldolase"/>
</dbReference>
<dbReference type="PANTHER" id="PTHR10889:SF3">
    <property type="entry name" value="DEOXYRIBOSE-PHOSPHATE ALDOLASE"/>
    <property type="match status" value="1"/>
</dbReference>
<keyword evidence="5" id="KW-0704">Schiff base</keyword>
<reference evidence="9" key="1">
    <citation type="journal article" date="2018" name="Front. Microbiol.">
        <title>Genome-Based Analysis Reveals the Taxonomy and Diversity of the Family Idiomarinaceae.</title>
        <authorList>
            <person name="Liu Y."/>
            <person name="Lai Q."/>
            <person name="Shao Z."/>
        </authorList>
    </citation>
    <scope>NUCLEOTIDE SEQUENCE [LARGE SCALE GENOMIC DNA]</scope>
    <source>
        <strain evidence="9">KYW314</strain>
    </source>
</reference>
<dbReference type="InterPro" id="IPR013785">
    <property type="entry name" value="Aldolase_TIM"/>
</dbReference>
<evidence type="ECO:0000256" key="6">
    <source>
        <dbReference type="ARBA" id="ARBA00048791"/>
    </source>
</evidence>
<protein>
    <recommendedName>
        <fullName evidence="3 7">Deoxyribose-phosphate aldolase</fullName>
        <ecNumber evidence="3 7">4.1.2.4</ecNumber>
    </recommendedName>
</protein>
<accession>A0A7Z6ZRY6</accession>
<dbReference type="GO" id="GO:0004139">
    <property type="term" value="F:deoxyribose-phosphate aldolase activity"/>
    <property type="evidence" value="ECO:0007669"/>
    <property type="project" value="UniProtKB-UniRule"/>
</dbReference>
<dbReference type="GO" id="GO:0009264">
    <property type="term" value="P:deoxyribonucleotide catabolic process"/>
    <property type="evidence" value="ECO:0007669"/>
    <property type="project" value="UniProtKB-UniRule"/>
</dbReference>
<dbReference type="Proteomes" id="UP000287766">
    <property type="component" value="Unassembled WGS sequence"/>
</dbReference>
<dbReference type="Gene3D" id="3.20.20.70">
    <property type="entry name" value="Aldolase class I"/>
    <property type="match status" value="1"/>
</dbReference>
<evidence type="ECO:0000256" key="7">
    <source>
        <dbReference type="NCBIfam" id="TIGR00126"/>
    </source>
</evidence>
<evidence type="ECO:0000256" key="4">
    <source>
        <dbReference type="ARBA" id="ARBA00023239"/>
    </source>
</evidence>
<dbReference type="PANTHER" id="PTHR10889">
    <property type="entry name" value="DEOXYRIBOSE-PHOSPHATE ALDOLASE"/>
    <property type="match status" value="1"/>
</dbReference>
<dbReference type="NCBIfam" id="TIGR00126">
    <property type="entry name" value="deoC"/>
    <property type="match status" value="1"/>
</dbReference>
<dbReference type="Pfam" id="PF01791">
    <property type="entry name" value="DeoC"/>
    <property type="match status" value="1"/>
</dbReference>
<dbReference type="InterPro" id="IPR011343">
    <property type="entry name" value="DeoC"/>
</dbReference>
<evidence type="ECO:0000313" key="9">
    <source>
        <dbReference type="Proteomes" id="UP000287766"/>
    </source>
</evidence>
<evidence type="ECO:0000256" key="2">
    <source>
        <dbReference type="ARBA" id="ARBA00009473"/>
    </source>
</evidence>
<dbReference type="EMBL" id="PIPR01000006">
    <property type="protein sequence ID" value="RUO37900.1"/>
    <property type="molecule type" value="Genomic_DNA"/>
</dbReference>
<evidence type="ECO:0000313" key="8">
    <source>
        <dbReference type="EMBL" id="RUO37900.1"/>
    </source>
</evidence>
<keyword evidence="4" id="KW-0456">Lyase</keyword>
<comment type="caution">
    <text evidence="8">The sequence shown here is derived from an EMBL/GenBank/DDBJ whole genome shotgun (WGS) entry which is preliminary data.</text>
</comment>
<evidence type="ECO:0000256" key="3">
    <source>
        <dbReference type="ARBA" id="ARBA00012515"/>
    </source>
</evidence>
<organism evidence="8 9">
    <name type="scientific">Pseudidiomarina aestuarii</name>
    <dbReference type="NCBI Taxonomy" id="624146"/>
    <lineage>
        <taxon>Bacteria</taxon>
        <taxon>Pseudomonadati</taxon>
        <taxon>Pseudomonadota</taxon>
        <taxon>Gammaproteobacteria</taxon>
        <taxon>Alteromonadales</taxon>
        <taxon>Idiomarinaceae</taxon>
        <taxon>Pseudidiomarina</taxon>
    </lineage>
</organism>
<dbReference type="EC" id="4.1.2.4" evidence="3 7"/>
<comment type="similarity">
    <text evidence="2">Belongs to the DeoC/FbaB aldolase family. DeoC type 2 subfamily.</text>
</comment>
<name>A0A7Z6ZRY6_9GAMM</name>
<dbReference type="GO" id="GO:0016052">
    <property type="term" value="P:carbohydrate catabolic process"/>
    <property type="evidence" value="ECO:0007669"/>
    <property type="project" value="TreeGrafter"/>
</dbReference>
<evidence type="ECO:0000256" key="1">
    <source>
        <dbReference type="ARBA" id="ARBA00004816"/>
    </source>
</evidence>
<dbReference type="GO" id="GO:0005737">
    <property type="term" value="C:cytoplasm"/>
    <property type="evidence" value="ECO:0007669"/>
    <property type="project" value="InterPro"/>
</dbReference>
<keyword evidence="9" id="KW-1185">Reference proteome</keyword>
<gene>
    <name evidence="8" type="primary">deoC</name>
    <name evidence="8" type="ORF">CWE22_11735</name>
</gene>